<dbReference type="EMBL" id="SJKD01000003">
    <property type="protein sequence ID" value="TCC49701.1"/>
    <property type="molecule type" value="Genomic_DNA"/>
</dbReference>
<dbReference type="Proteomes" id="UP000293342">
    <property type="component" value="Unassembled WGS sequence"/>
</dbReference>
<accession>A0A4R0JQS9</accession>
<dbReference type="UniPathway" id="UPA00148"/>
<dbReference type="OrthoDB" id="9808302at2"/>
<dbReference type="PROSITE" id="PS51273">
    <property type="entry name" value="GATASE_TYPE_1"/>
    <property type="match status" value="1"/>
</dbReference>
<evidence type="ECO:0000256" key="3">
    <source>
        <dbReference type="ARBA" id="ARBA00022962"/>
    </source>
</evidence>
<keyword evidence="8" id="KW-1185">Reference proteome</keyword>
<comment type="caution">
    <text evidence="7">The sequence shown here is derived from an EMBL/GenBank/DDBJ whole genome shotgun (WGS) entry which is preliminary data.</text>
</comment>
<gene>
    <name evidence="4" type="primary">cobQ</name>
    <name evidence="7" type="ORF">E0H75_15320</name>
</gene>
<comment type="similarity">
    <text evidence="4">Belongs to the CobB/CobQ family. CobQ subfamily.</text>
</comment>
<feature type="domain" description="CobB/CobQ-like glutamine amidotransferase" evidence="6">
    <location>
        <begin position="251"/>
        <end position="415"/>
    </location>
</feature>
<dbReference type="Gene3D" id="3.40.50.880">
    <property type="match status" value="1"/>
</dbReference>
<name>A0A4R0JQS9_9ACTN</name>
<dbReference type="AlphaFoldDB" id="A0A4R0JQS9"/>
<evidence type="ECO:0000259" key="6">
    <source>
        <dbReference type="Pfam" id="PF07685"/>
    </source>
</evidence>
<proteinExistence type="inferred from homology"/>
<dbReference type="GO" id="GO:0015420">
    <property type="term" value="F:ABC-type vitamin B12 transporter activity"/>
    <property type="evidence" value="ECO:0007669"/>
    <property type="project" value="UniProtKB-UniRule"/>
</dbReference>
<dbReference type="CDD" id="cd05389">
    <property type="entry name" value="CobQ_N"/>
    <property type="match status" value="1"/>
</dbReference>
<evidence type="ECO:0000256" key="2">
    <source>
        <dbReference type="ARBA" id="ARBA00022573"/>
    </source>
</evidence>
<comment type="function">
    <text evidence="4">Catalyzes amidations at positions B, D, E, and G on adenosylcobyrinic A,C-diamide. NH(2) groups are provided by glutamine, and one molecule of ATP is hydrogenolyzed for each amidation.</text>
</comment>
<dbReference type="GO" id="GO:0009236">
    <property type="term" value="P:cobalamin biosynthetic process"/>
    <property type="evidence" value="ECO:0007669"/>
    <property type="project" value="UniProtKB-UniRule"/>
</dbReference>
<dbReference type="InterPro" id="IPR033949">
    <property type="entry name" value="CobQ_GATase1"/>
</dbReference>
<feature type="active site" description="Nucleophile" evidence="4">
    <location>
        <position position="330"/>
    </location>
</feature>
<dbReference type="HAMAP" id="MF_00028">
    <property type="entry name" value="CobQ"/>
    <property type="match status" value="1"/>
</dbReference>
<dbReference type="GO" id="GO:0003824">
    <property type="term" value="F:catalytic activity"/>
    <property type="evidence" value="ECO:0007669"/>
    <property type="project" value="InterPro"/>
</dbReference>
<dbReference type="InterPro" id="IPR004459">
    <property type="entry name" value="CobQ_synth"/>
</dbReference>
<protein>
    <recommendedName>
        <fullName evidence="4">Cobyric acid synthase</fullName>
    </recommendedName>
</protein>
<dbReference type="CDD" id="cd01750">
    <property type="entry name" value="GATase1_CobQ"/>
    <property type="match status" value="1"/>
</dbReference>
<reference evidence="7 8" key="1">
    <citation type="submission" date="2019-02" db="EMBL/GenBank/DDBJ databases">
        <title>Kribbella capetownensis sp. nov. and Kribbella speibonae sp. nov., isolated from soil.</title>
        <authorList>
            <person name="Curtis S.M."/>
            <person name="Norton I."/>
            <person name="Everest G.J."/>
            <person name="Meyers P.R."/>
        </authorList>
    </citation>
    <scope>NUCLEOTIDE SEQUENCE [LARGE SCALE GENOMIC DNA]</scope>
    <source>
        <strain evidence="7 8">YM53</strain>
    </source>
</reference>
<dbReference type="Pfam" id="PF01656">
    <property type="entry name" value="CbiA"/>
    <property type="match status" value="1"/>
</dbReference>
<feature type="active site" evidence="4">
    <location>
        <position position="409"/>
    </location>
</feature>
<evidence type="ECO:0000313" key="7">
    <source>
        <dbReference type="EMBL" id="TCC49701.1"/>
    </source>
</evidence>
<dbReference type="Gene3D" id="3.40.50.300">
    <property type="entry name" value="P-loop containing nucleotide triphosphate hydrolases"/>
    <property type="match status" value="1"/>
</dbReference>
<dbReference type="PANTHER" id="PTHR21343">
    <property type="entry name" value="DETHIOBIOTIN SYNTHETASE"/>
    <property type="match status" value="1"/>
</dbReference>
<dbReference type="InterPro" id="IPR029062">
    <property type="entry name" value="Class_I_gatase-like"/>
</dbReference>
<dbReference type="RefSeq" id="WP_131514226.1">
    <property type="nucleotide sequence ID" value="NZ_SJKD01000003.1"/>
</dbReference>
<keyword evidence="3 4" id="KW-0315">Glutamine amidotransferase</keyword>
<comment type="pathway">
    <text evidence="1 4">Cofactor biosynthesis; adenosylcobalamin biosynthesis.</text>
</comment>
<sequence length="486" mass="51205">MGSLLIAGTTSDAGKTTVVTGLCRWLARQGVRVAPYKAQNMSNNSMVCADGTEIGRAQWIQAVAAGAEPEAAMNPVLLKPGSDQRSYVVLMGQAWGELSSRGFLTERAELAKAAFAAYDDLASRYDVVISEGAGSPTEINLRRSDYVNMGLAQHIKSPVVVVGDIDRGGVFASMFGTVALLDAADQALISGFLVNKFRGDATLLQPGIDMLTSVTGRPSYGVLPWLPELWLDSEDALDIPVRRTSSAELLTVAVIRFPRISNFTDLDALAVEPTNSVFFTTSPAEVRDADLVVLPGSRATVSDLAWLRSLGLADAVSARVAAGRPVLGICGGYQALGGAITDPHGVEGGGEHAGLDLLPVATEFARAKVLARPAPTAYEIHHGVVTVTDEASAFPGGCRVGNTWGTIWHGLLDDDAARHAFLTEVGQLTHKPAPDGTVSFAGLREARLDRLADAIDEYVDTDALLRLIDEGPGPVPFIPPGAPETV</sequence>
<dbReference type="SUPFAM" id="SSF52540">
    <property type="entry name" value="P-loop containing nucleoside triphosphate hydrolases"/>
    <property type="match status" value="1"/>
</dbReference>
<dbReference type="InterPro" id="IPR011698">
    <property type="entry name" value="GATase_3"/>
</dbReference>
<organism evidence="7 8">
    <name type="scientific">Kribbella capetownensis</name>
    <dbReference type="NCBI Taxonomy" id="1572659"/>
    <lineage>
        <taxon>Bacteria</taxon>
        <taxon>Bacillati</taxon>
        <taxon>Actinomycetota</taxon>
        <taxon>Actinomycetes</taxon>
        <taxon>Propionibacteriales</taxon>
        <taxon>Kribbellaceae</taxon>
        <taxon>Kribbella</taxon>
    </lineage>
</organism>
<dbReference type="SUPFAM" id="SSF52317">
    <property type="entry name" value="Class I glutamine amidotransferase-like"/>
    <property type="match status" value="1"/>
</dbReference>
<dbReference type="InterPro" id="IPR047045">
    <property type="entry name" value="CobQ_N"/>
</dbReference>
<dbReference type="PROSITE" id="PS51274">
    <property type="entry name" value="GATASE_COBBQ"/>
    <property type="match status" value="1"/>
</dbReference>
<dbReference type="Pfam" id="PF07685">
    <property type="entry name" value="GATase_3"/>
    <property type="match status" value="1"/>
</dbReference>
<evidence type="ECO:0000313" key="8">
    <source>
        <dbReference type="Proteomes" id="UP000293342"/>
    </source>
</evidence>
<dbReference type="PANTHER" id="PTHR21343:SF1">
    <property type="entry name" value="COBYRIC ACID SYNTHASE"/>
    <property type="match status" value="1"/>
</dbReference>
<evidence type="ECO:0000256" key="4">
    <source>
        <dbReference type="HAMAP-Rule" id="MF_00028"/>
    </source>
</evidence>
<dbReference type="NCBIfam" id="NF001989">
    <property type="entry name" value="PRK00784.1"/>
    <property type="match status" value="1"/>
</dbReference>
<evidence type="ECO:0000256" key="1">
    <source>
        <dbReference type="ARBA" id="ARBA00004953"/>
    </source>
</evidence>
<feature type="domain" description="CobQ/CobB/MinD/ParA nucleotide binding" evidence="5">
    <location>
        <begin position="5"/>
        <end position="230"/>
    </location>
</feature>
<dbReference type="NCBIfam" id="TIGR00313">
    <property type="entry name" value="cobQ"/>
    <property type="match status" value="1"/>
</dbReference>
<dbReference type="InterPro" id="IPR027417">
    <property type="entry name" value="P-loop_NTPase"/>
</dbReference>
<dbReference type="InterPro" id="IPR002586">
    <property type="entry name" value="CobQ/CobB/MinD/ParA_Nub-bd_dom"/>
</dbReference>
<keyword evidence="2 4" id="KW-0169">Cobalamin biosynthesis</keyword>
<evidence type="ECO:0000259" key="5">
    <source>
        <dbReference type="Pfam" id="PF01656"/>
    </source>
</evidence>